<evidence type="ECO:0000256" key="1">
    <source>
        <dbReference type="SAM" id="Phobius"/>
    </source>
</evidence>
<keyword evidence="1" id="KW-0812">Transmembrane</keyword>
<dbReference type="AlphaFoldDB" id="A0A2Z4IFF2"/>
<accession>A0A2Z4IFF2</accession>
<keyword evidence="1" id="KW-0472">Membrane</keyword>
<dbReference type="EMBL" id="CP030041">
    <property type="protein sequence ID" value="AWW29831.1"/>
    <property type="molecule type" value="Genomic_DNA"/>
</dbReference>
<dbReference type="PANTHER" id="PTHR41913:SF1">
    <property type="entry name" value="DUF1684 DOMAIN-CONTAINING PROTEIN"/>
    <property type="match status" value="1"/>
</dbReference>
<feature type="transmembrane region" description="Helical" evidence="1">
    <location>
        <begin position="6"/>
        <end position="24"/>
    </location>
</feature>
<dbReference type="RefSeq" id="WP_112783229.1">
    <property type="nucleotide sequence ID" value="NZ_CP030041.1"/>
</dbReference>
<organism evidence="2 3">
    <name type="scientific">Echinicola strongylocentroti</name>
    <dbReference type="NCBI Taxonomy" id="1795355"/>
    <lineage>
        <taxon>Bacteria</taxon>
        <taxon>Pseudomonadati</taxon>
        <taxon>Bacteroidota</taxon>
        <taxon>Cytophagia</taxon>
        <taxon>Cytophagales</taxon>
        <taxon>Cyclobacteriaceae</taxon>
        <taxon>Echinicola</taxon>
    </lineage>
</organism>
<gene>
    <name evidence="2" type="ORF">DN752_06690</name>
</gene>
<proteinExistence type="predicted"/>
<protein>
    <submittedName>
        <fullName evidence="2">DUF1684 domain-containing protein</fullName>
    </submittedName>
</protein>
<dbReference type="Pfam" id="PF07920">
    <property type="entry name" value="DUF1684"/>
    <property type="match status" value="1"/>
</dbReference>
<reference evidence="2 3" key="1">
    <citation type="submission" date="2018-06" db="EMBL/GenBank/DDBJ databases">
        <title>Echinicola strongylocentroti sp. nov., isolated from a sea urchin Strongylocentrotus intermedius.</title>
        <authorList>
            <person name="Bae S.S."/>
        </authorList>
    </citation>
    <scope>NUCLEOTIDE SEQUENCE [LARGE SCALE GENOMIC DNA]</scope>
    <source>
        <strain evidence="2 3">MEBiC08714</strain>
    </source>
</reference>
<dbReference type="Proteomes" id="UP000248688">
    <property type="component" value="Chromosome"/>
</dbReference>
<evidence type="ECO:0000313" key="2">
    <source>
        <dbReference type="EMBL" id="AWW29831.1"/>
    </source>
</evidence>
<dbReference type="OrthoDB" id="5493262at2"/>
<name>A0A2Z4IFF2_9BACT</name>
<keyword evidence="1" id="KW-1133">Transmembrane helix</keyword>
<dbReference type="InterPro" id="IPR012467">
    <property type="entry name" value="DUF1684"/>
</dbReference>
<evidence type="ECO:0000313" key="3">
    <source>
        <dbReference type="Proteomes" id="UP000248688"/>
    </source>
</evidence>
<keyword evidence="3" id="KW-1185">Reference proteome</keyword>
<dbReference type="KEGG" id="est:DN752_06690"/>
<dbReference type="PANTHER" id="PTHR41913">
    <property type="entry name" value="DUF1684 DOMAIN-CONTAINING PROTEIN"/>
    <property type="match status" value="1"/>
</dbReference>
<sequence>MKQNQIVLGMVGVVVLLAVGYMFFGGQSTGDYRETVVSERERQYKFLRYNEESPLTDKQKLGFDSLSCFPIDEKYKVRARLVPLQERQVLEIPMTDGTLESYVKHSYADFELGGESCRLLLLQAVDEPDPKNFFLPFADETSGESTYGGGRYLNLRQDGMNSITIDFNLAYNPYCAYNPDFACPIPPKENILSVPITAGEKNYLK</sequence>